<reference evidence="10 11" key="1">
    <citation type="submission" date="2018-06" db="EMBL/GenBank/DDBJ databases">
        <authorList>
            <consortium name="Pathogen Informatics"/>
            <person name="Doyle S."/>
        </authorList>
    </citation>
    <scope>NUCLEOTIDE SEQUENCE [LARGE SCALE GENOMIC DNA]</scope>
    <source>
        <strain evidence="10 11">NCTC4824</strain>
    </source>
</reference>
<evidence type="ECO:0000256" key="3">
    <source>
        <dbReference type="ARBA" id="ARBA00023295"/>
    </source>
</evidence>
<dbReference type="InterPro" id="IPR050985">
    <property type="entry name" value="Alpha-glycosidase_related"/>
</dbReference>
<dbReference type="SUPFAM" id="SSF51445">
    <property type="entry name" value="(Trans)glycosidases"/>
    <property type="match status" value="1"/>
</dbReference>
<dbReference type="Gene3D" id="2.60.40.1760">
    <property type="entry name" value="glycosyl hydrolase (family 31)"/>
    <property type="match status" value="1"/>
</dbReference>
<dbReference type="Gene3D" id="3.20.20.80">
    <property type="entry name" value="Glycosidases"/>
    <property type="match status" value="1"/>
</dbReference>
<dbReference type="Pfam" id="PF01055">
    <property type="entry name" value="Glyco_hydro_31_2nd"/>
    <property type="match status" value="1"/>
</dbReference>
<dbReference type="GO" id="GO:0005975">
    <property type="term" value="P:carbohydrate metabolic process"/>
    <property type="evidence" value="ECO:0007669"/>
    <property type="project" value="InterPro"/>
</dbReference>
<evidence type="ECO:0000256" key="6">
    <source>
        <dbReference type="RuleBase" id="RU361185"/>
    </source>
</evidence>
<protein>
    <recommendedName>
        <fullName evidence="5">alpha-D-xyloside xylohydrolase</fullName>
        <ecNumber evidence="5">3.2.1.177</ecNumber>
    </recommendedName>
</protein>
<dbReference type="InterPro" id="IPR025887">
    <property type="entry name" value="Glyco_hydro_31_N_dom"/>
</dbReference>
<proteinExistence type="inferred from homology"/>
<dbReference type="Gene3D" id="2.60.40.1180">
    <property type="entry name" value="Golgi alpha-mannosidase II"/>
    <property type="match status" value="2"/>
</dbReference>
<feature type="domain" description="Glycosyl hydrolase family 31 C-terminal" evidence="9">
    <location>
        <begin position="581"/>
        <end position="666"/>
    </location>
</feature>
<dbReference type="CDD" id="cd06593">
    <property type="entry name" value="GH31_xylosidase_YicI"/>
    <property type="match status" value="1"/>
</dbReference>
<dbReference type="NCBIfam" id="NF007940">
    <property type="entry name" value="PRK10658.1"/>
    <property type="match status" value="1"/>
</dbReference>
<evidence type="ECO:0000259" key="8">
    <source>
        <dbReference type="Pfam" id="PF13802"/>
    </source>
</evidence>
<dbReference type="EMBL" id="LS483476">
    <property type="protein sequence ID" value="SQI63557.1"/>
    <property type="molecule type" value="Genomic_DNA"/>
</dbReference>
<accession>A0A2X4WFN4</accession>
<dbReference type="KEGG" id="blen:NCTC4824_04173"/>
<evidence type="ECO:0000259" key="7">
    <source>
        <dbReference type="Pfam" id="PF01055"/>
    </source>
</evidence>
<comment type="similarity">
    <text evidence="1 6">Belongs to the glycosyl hydrolase 31 family.</text>
</comment>
<evidence type="ECO:0000256" key="5">
    <source>
        <dbReference type="ARBA" id="ARBA00066962"/>
    </source>
</evidence>
<dbReference type="Pfam" id="PF21365">
    <property type="entry name" value="Glyco_hydro_31_3rd"/>
    <property type="match status" value="1"/>
</dbReference>
<feature type="domain" description="Glycoside hydrolase family 31 TIM barrel" evidence="7">
    <location>
        <begin position="258"/>
        <end position="571"/>
    </location>
</feature>
<dbReference type="SUPFAM" id="SSF51011">
    <property type="entry name" value="Glycosyl hydrolase domain"/>
    <property type="match status" value="1"/>
</dbReference>
<evidence type="ECO:0000256" key="4">
    <source>
        <dbReference type="ARBA" id="ARBA00052064"/>
    </source>
</evidence>
<dbReference type="PANTHER" id="PTHR43053:SF4">
    <property type="entry name" value="MYOGENESIS-REGULATING GLYCOSIDASE"/>
    <property type="match status" value="1"/>
</dbReference>
<feature type="domain" description="Glycoside hydrolase family 31 N-terminal" evidence="8">
    <location>
        <begin position="55"/>
        <end position="216"/>
    </location>
</feature>
<dbReference type="InterPro" id="IPR000322">
    <property type="entry name" value="Glyco_hydro_31_TIM"/>
</dbReference>
<keyword evidence="11" id="KW-1185">Reference proteome</keyword>
<dbReference type="FunFam" id="3.20.20.80:FF:000053">
    <property type="entry name" value="Alpha-xylosidase YicI"/>
    <property type="match status" value="1"/>
</dbReference>
<dbReference type="GO" id="GO:0030246">
    <property type="term" value="F:carbohydrate binding"/>
    <property type="evidence" value="ECO:0007669"/>
    <property type="project" value="InterPro"/>
</dbReference>
<evidence type="ECO:0000313" key="11">
    <source>
        <dbReference type="Proteomes" id="UP000249134"/>
    </source>
</evidence>
<keyword evidence="3 6" id="KW-0326">Glycosidase</keyword>
<dbReference type="InterPro" id="IPR011013">
    <property type="entry name" value="Gal_mutarotase_sf_dom"/>
</dbReference>
<evidence type="ECO:0000256" key="1">
    <source>
        <dbReference type="ARBA" id="ARBA00007806"/>
    </source>
</evidence>
<dbReference type="SUPFAM" id="SSF74650">
    <property type="entry name" value="Galactose mutarotase-like"/>
    <property type="match status" value="1"/>
</dbReference>
<dbReference type="EC" id="3.2.1.177" evidence="5"/>
<dbReference type="STRING" id="1348624.GCA_001591545_03360"/>
<organism evidence="10 11">
    <name type="scientific">Lederbergia lenta</name>
    <name type="common">Bacillus lentus</name>
    <dbReference type="NCBI Taxonomy" id="1467"/>
    <lineage>
        <taxon>Bacteria</taxon>
        <taxon>Bacillati</taxon>
        <taxon>Bacillota</taxon>
        <taxon>Bacilli</taxon>
        <taxon>Bacillales</taxon>
        <taxon>Bacillaceae</taxon>
        <taxon>Lederbergia</taxon>
    </lineage>
</organism>
<evidence type="ECO:0000259" key="9">
    <source>
        <dbReference type="Pfam" id="PF21365"/>
    </source>
</evidence>
<dbReference type="Pfam" id="PF13802">
    <property type="entry name" value="Gal_mutarotas_2"/>
    <property type="match status" value="1"/>
</dbReference>
<name>A0A2X4WFN4_LEDLE</name>
<dbReference type="AlphaFoldDB" id="A0A2X4WFN4"/>
<dbReference type="InterPro" id="IPR013780">
    <property type="entry name" value="Glyco_hydro_b"/>
</dbReference>
<evidence type="ECO:0000313" key="10">
    <source>
        <dbReference type="EMBL" id="SQI63557.1"/>
    </source>
</evidence>
<comment type="catalytic activity">
    <reaction evidence="4">
        <text>Hydrolysis of terminal, non-reducing alpha-D-xylose residues with release of alpha-D-xylose.</text>
        <dbReference type="EC" id="3.2.1.177"/>
    </reaction>
</comment>
<evidence type="ECO:0000256" key="2">
    <source>
        <dbReference type="ARBA" id="ARBA00022801"/>
    </source>
</evidence>
<dbReference type="GO" id="GO:0061634">
    <property type="term" value="F:alpha-D-xyloside xylohydrolase"/>
    <property type="evidence" value="ECO:0007669"/>
    <property type="project" value="UniProtKB-EC"/>
</dbReference>
<dbReference type="SUPFAM" id="SSF117125">
    <property type="entry name" value="Putative glucosidase YicI, C-terminal domain"/>
    <property type="match status" value="1"/>
</dbReference>
<dbReference type="InterPro" id="IPR048395">
    <property type="entry name" value="Glyco_hydro_31_C"/>
</dbReference>
<dbReference type="Proteomes" id="UP000249134">
    <property type="component" value="Chromosome 1"/>
</dbReference>
<dbReference type="PANTHER" id="PTHR43053">
    <property type="entry name" value="GLYCOSIDASE FAMILY 31"/>
    <property type="match status" value="1"/>
</dbReference>
<keyword evidence="2 6" id="KW-0378">Hydrolase</keyword>
<sequence>MKFTDGFWLTREGFDIHHAHNVRDVSIKDKMVTLYAPCKEIRHRGDTLNTPSLTIQLSSSMENVIRVRAWHHKGGVSQTPNFDVKQGLIPLGAVNTKGETNFKSGDVRVEVSHEPFKITFYHDDQVLTKVDPKGVAWIQGPEKESYMRSQLNLGVGENIYGLGERFTPYVKNGQLVESWNEDGGTSSEQSYKNIPFYLSNKGYGVLVNHPENVSFEIGSEAVSKTQFSVEGEMIEYYIIGGSSLKEVLSNYTQLTGTPALPPAWSYGLWLTTSFTTDYNEETVNHFIDGMAERDIPLSVFHFDCFWMKEFEWCNFAWDRDAFPEPEAMIKRLKEKGLKISLWINPYIAEKSPLFEEAANKGYLLKKANGDVWQWDLWQAGMGIVDFTNPSACDWYRSKLKTLLDMGVDSFKTDFGERIPTDVVYHDGSNPKRMHNFYAYQYNQVVFDLLEEERGKREAVVFARSASVGGQKFPVHWGGDCNATYESMAESLRGGLSLSLSGFGYWSHDIGGFESTATPDLFKRWIAFGLLSSHSRLHGSSSYRVPWLFDEEAVEVTKHFSKLKNSLMPYLYGTSVENNQTGIPVMRPMILEFADDPNAHVLDRQYMLGGSLLVAPIMNEDGLGTYYLPHGRWTHLLTKEVVEGGSWKKENYDYMSLPLYVRENSILAIGDQNSRSDYDFSKNVTFEIYELQDGQEASTFVTDVDGNYKGDIKAIKKDNKITIETNMEDLAYSILLNCYKAISSASAGEIETSSNGARIRLQGSQKLEIVL</sequence>
<gene>
    <name evidence="10" type="primary">yicI_2</name>
    <name evidence="10" type="ORF">NCTC4824_04173</name>
</gene>
<dbReference type="CDD" id="cd14752">
    <property type="entry name" value="GH31_N"/>
    <property type="match status" value="1"/>
</dbReference>
<dbReference type="RefSeq" id="WP_066144894.1">
    <property type="nucleotide sequence ID" value="NZ_CBCSGM010000005.1"/>
</dbReference>
<dbReference type="InterPro" id="IPR017853">
    <property type="entry name" value="GH"/>
</dbReference>